<dbReference type="PROSITE" id="PS50977">
    <property type="entry name" value="HTH_TETR_2"/>
    <property type="match status" value="1"/>
</dbReference>
<dbReference type="Gene3D" id="1.10.357.10">
    <property type="entry name" value="Tetracycline Repressor, domain 2"/>
    <property type="match status" value="1"/>
</dbReference>
<dbReference type="InterPro" id="IPR001647">
    <property type="entry name" value="HTH_TetR"/>
</dbReference>
<reference evidence="4 5" key="1">
    <citation type="submission" date="2014-08" db="EMBL/GenBank/DDBJ databases">
        <authorList>
            <person name="den Bakker H.C."/>
        </authorList>
    </citation>
    <scope>NUCLEOTIDE SEQUENCE [LARGE SCALE GENOMIC DNA]</scope>
    <source>
        <strain evidence="4 5">DSM 18334</strain>
    </source>
</reference>
<dbReference type="InterPro" id="IPR050624">
    <property type="entry name" value="HTH-type_Tx_Regulator"/>
</dbReference>
<evidence type="ECO:0000256" key="2">
    <source>
        <dbReference type="PROSITE-ProRule" id="PRU00335"/>
    </source>
</evidence>
<feature type="DNA-binding region" description="H-T-H motif" evidence="2">
    <location>
        <begin position="34"/>
        <end position="53"/>
    </location>
</feature>
<dbReference type="InterPro" id="IPR009057">
    <property type="entry name" value="Homeodomain-like_sf"/>
</dbReference>
<dbReference type="PRINTS" id="PR00455">
    <property type="entry name" value="HTHTETR"/>
</dbReference>
<evidence type="ECO:0000259" key="3">
    <source>
        <dbReference type="PROSITE" id="PS50977"/>
    </source>
</evidence>
<proteinExistence type="predicted"/>
<dbReference type="InterPro" id="IPR023772">
    <property type="entry name" value="DNA-bd_HTH_TetR-type_CS"/>
</dbReference>
<comment type="caution">
    <text evidence="4">The sequence shown here is derived from an EMBL/GenBank/DDBJ whole genome shotgun (WGS) entry which is preliminary data.</text>
</comment>
<dbReference type="eggNOG" id="COG1309">
    <property type="taxonomic scope" value="Bacteria"/>
</dbReference>
<reference evidence="4 5" key="2">
    <citation type="submission" date="2014-10" db="EMBL/GenBank/DDBJ databases">
        <title>Comparative genomics of the Paenibacillus odorifer group.</title>
        <authorList>
            <person name="Tsai Y.-C."/>
            <person name="Martin N."/>
            <person name="Korlach J."/>
            <person name="Wiedmann M."/>
        </authorList>
    </citation>
    <scope>NUCLEOTIDE SEQUENCE [LARGE SCALE GENOMIC DNA]</scope>
    <source>
        <strain evidence="4 5">DSM 18334</strain>
    </source>
</reference>
<dbReference type="Proteomes" id="UP000029734">
    <property type="component" value="Unassembled WGS sequence"/>
</dbReference>
<keyword evidence="5" id="KW-1185">Reference proteome</keyword>
<dbReference type="PROSITE" id="PS01081">
    <property type="entry name" value="HTH_TETR_1"/>
    <property type="match status" value="1"/>
</dbReference>
<organism evidence="4 5">
    <name type="scientific">Paenibacillus wynnii</name>
    <dbReference type="NCBI Taxonomy" id="268407"/>
    <lineage>
        <taxon>Bacteria</taxon>
        <taxon>Bacillati</taxon>
        <taxon>Bacillota</taxon>
        <taxon>Bacilli</taxon>
        <taxon>Bacillales</taxon>
        <taxon>Paenibacillaceae</taxon>
        <taxon>Paenibacillus</taxon>
    </lineage>
</organism>
<evidence type="ECO:0000313" key="4">
    <source>
        <dbReference type="EMBL" id="KGE16390.1"/>
    </source>
</evidence>
<evidence type="ECO:0000313" key="5">
    <source>
        <dbReference type="Proteomes" id="UP000029734"/>
    </source>
</evidence>
<dbReference type="PANTHER" id="PTHR43479:SF11">
    <property type="entry name" value="ACREF_ENVCD OPERON REPRESSOR-RELATED"/>
    <property type="match status" value="1"/>
</dbReference>
<dbReference type="RefSeq" id="WP_036654175.1">
    <property type="nucleotide sequence ID" value="NZ_JQCR01000003.1"/>
</dbReference>
<dbReference type="Pfam" id="PF00440">
    <property type="entry name" value="TetR_N"/>
    <property type="match status" value="1"/>
</dbReference>
<evidence type="ECO:0000256" key="1">
    <source>
        <dbReference type="ARBA" id="ARBA00023125"/>
    </source>
</evidence>
<feature type="domain" description="HTH tetR-type" evidence="3">
    <location>
        <begin position="11"/>
        <end position="71"/>
    </location>
</feature>
<dbReference type="SUPFAM" id="SSF46689">
    <property type="entry name" value="Homeodomain-like"/>
    <property type="match status" value="1"/>
</dbReference>
<accession>A0A098M2C3</accession>
<gene>
    <name evidence="4" type="ORF">PWYN_16740</name>
</gene>
<dbReference type="EMBL" id="JQCR01000003">
    <property type="protein sequence ID" value="KGE16390.1"/>
    <property type="molecule type" value="Genomic_DNA"/>
</dbReference>
<sequence>MPKKFTDQERTWIHEKLLIEGRRCFEARGLKKTSVEDLTKTAGISQGSFYLFFGSKEELFFEILQEDEKRIRDTMLESFKPGDAITKDGIKQFLLQAFQLMDDSPLLRQMTVRGEMEQLIRKLPQEIQEKNFVEDKDSLMPVIETWQAQGILSGVSPDLIVSLIRALVLLTLHKEEIGGKLFPATLELLIDLLAEGMVSR</sequence>
<keyword evidence="1 2" id="KW-0238">DNA-binding</keyword>
<dbReference type="GO" id="GO:0003677">
    <property type="term" value="F:DNA binding"/>
    <property type="evidence" value="ECO:0007669"/>
    <property type="project" value="UniProtKB-UniRule"/>
</dbReference>
<dbReference type="AlphaFoldDB" id="A0A098M2C3"/>
<protein>
    <submittedName>
        <fullName evidence="4">TetR family transcriptional regulator</fullName>
    </submittedName>
</protein>
<dbReference type="STRING" id="268407.PWYN_16740"/>
<name>A0A098M2C3_9BACL</name>
<dbReference type="OrthoDB" id="9812993at2"/>
<dbReference type="PANTHER" id="PTHR43479">
    <property type="entry name" value="ACREF/ENVCD OPERON REPRESSOR-RELATED"/>
    <property type="match status" value="1"/>
</dbReference>